<dbReference type="EMBL" id="SJPX01000001">
    <property type="protein sequence ID" value="TWU58049.1"/>
    <property type="molecule type" value="Genomic_DNA"/>
</dbReference>
<accession>A0A5C6FEJ0</accession>
<comment type="caution">
    <text evidence="2">The sequence shown here is derived from an EMBL/GenBank/DDBJ whole genome shotgun (WGS) entry which is preliminary data.</text>
</comment>
<name>A0A5C6FEJ0_9BACT</name>
<dbReference type="RefSeq" id="WP_146532842.1">
    <property type="nucleotide sequence ID" value="NZ_SJPX01000001.1"/>
</dbReference>
<gene>
    <name evidence="2" type="ORF">Poly59_09580</name>
</gene>
<organism evidence="2 3">
    <name type="scientific">Rubripirellula reticaptiva</name>
    <dbReference type="NCBI Taxonomy" id="2528013"/>
    <lineage>
        <taxon>Bacteria</taxon>
        <taxon>Pseudomonadati</taxon>
        <taxon>Planctomycetota</taxon>
        <taxon>Planctomycetia</taxon>
        <taxon>Pirellulales</taxon>
        <taxon>Pirellulaceae</taxon>
        <taxon>Rubripirellula</taxon>
    </lineage>
</organism>
<evidence type="ECO:0000313" key="2">
    <source>
        <dbReference type="EMBL" id="TWU58049.1"/>
    </source>
</evidence>
<keyword evidence="3" id="KW-1185">Reference proteome</keyword>
<feature type="compositionally biased region" description="Basic residues" evidence="1">
    <location>
        <begin position="257"/>
        <end position="267"/>
    </location>
</feature>
<dbReference type="OrthoDB" id="274988at2"/>
<dbReference type="Proteomes" id="UP000317977">
    <property type="component" value="Unassembled WGS sequence"/>
</dbReference>
<evidence type="ECO:0000256" key="1">
    <source>
        <dbReference type="SAM" id="MobiDB-lite"/>
    </source>
</evidence>
<sequence>MRNWIKRISLAVIAIMVISGSVAWWAVQQSQYVPEFYTRASNNHSVTTAEASRRLQAEVQQLQTNAAKLGSWRAAFSDEQINAWLIEELPQKFPRLAALGASEPRIIIENEKVQAAVRYKNRHIDTIVSCEFIVEMTEQPNMLAFRVQNLRAGALRLPLTKFLTGISKEAARGDIDVRWDMTDTGPIALVTVPSDDPRYALSPVVVESLITYDGAVLLAGHTGQLAHKTFVPRGPVHQFVSYRPHENDNVQSARLTSKPRSKSRLVR</sequence>
<protein>
    <submittedName>
        <fullName evidence="2">Uncharacterized protein</fullName>
    </submittedName>
</protein>
<evidence type="ECO:0000313" key="3">
    <source>
        <dbReference type="Proteomes" id="UP000317977"/>
    </source>
</evidence>
<proteinExistence type="predicted"/>
<feature type="region of interest" description="Disordered" evidence="1">
    <location>
        <begin position="247"/>
        <end position="267"/>
    </location>
</feature>
<reference evidence="2 3" key="1">
    <citation type="submission" date="2019-02" db="EMBL/GenBank/DDBJ databases">
        <title>Deep-cultivation of Planctomycetes and their phenomic and genomic characterization uncovers novel biology.</title>
        <authorList>
            <person name="Wiegand S."/>
            <person name="Jogler M."/>
            <person name="Boedeker C."/>
            <person name="Pinto D."/>
            <person name="Vollmers J."/>
            <person name="Rivas-Marin E."/>
            <person name="Kohn T."/>
            <person name="Peeters S.H."/>
            <person name="Heuer A."/>
            <person name="Rast P."/>
            <person name="Oberbeckmann S."/>
            <person name="Bunk B."/>
            <person name="Jeske O."/>
            <person name="Meyerdierks A."/>
            <person name="Storesund J.E."/>
            <person name="Kallscheuer N."/>
            <person name="Luecker S."/>
            <person name="Lage O.M."/>
            <person name="Pohl T."/>
            <person name="Merkel B.J."/>
            <person name="Hornburger P."/>
            <person name="Mueller R.-W."/>
            <person name="Bruemmer F."/>
            <person name="Labrenz M."/>
            <person name="Spormann A.M."/>
            <person name="Op Den Camp H."/>
            <person name="Overmann J."/>
            <person name="Amann R."/>
            <person name="Jetten M.S.M."/>
            <person name="Mascher T."/>
            <person name="Medema M.H."/>
            <person name="Devos D.P."/>
            <person name="Kaster A.-K."/>
            <person name="Ovreas L."/>
            <person name="Rohde M."/>
            <person name="Galperin M.Y."/>
            <person name="Jogler C."/>
        </authorList>
    </citation>
    <scope>NUCLEOTIDE SEQUENCE [LARGE SCALE GENOMIC DNA]</scope>
    <source>
        <strain evidence="2 3">Poly59</strain>
    </source>
</reference>
<dbReference type="AlphaFoldDB" id="A0A5C6FEJ0"/>